<dbReference type="Proteomes" id="UP000629468">
    <property type="component" value="Unassembled WGS sequence"/>
</dbReference>
<dbReference type="GO" id="GO:0005634">
    <property type="term" value="C:nucleus"/>
    <property type="evidence" value="ECO:0007669"/>
    <property type="project" value="TreeGrafter"/>
</dbReference>
<dbReference type="InterPro" id="IPR001650">
    <property type="entry name" value="Helicase_C-like"/>
</dbReference>
<feature type="compositionally biased region" description="Low complexity" evidence="5">
    <location>
        <begin position="629"/>
        <end position="642"/>
    </location>
</feature>
<evidence type="ECO:0000256" key="1">
    <source>
        <dbReference type="ARBA" id="ARBA00022741"/>
    </source>
</evidence>
<dbReference type="InterPro" id="IPR000330">
    <property type="entry name" value="SNF2_N"/>
</dbReference>
<dbReference type="GO" id="GO:0008094">
    <property type="term" value="F:ATP-dependent activity, acting on DNA"/>
    <property type="evidence" value="ECO:0007669"/>
    <property type="project" value="TreeGrafter"/>
</dbReference>
<evidence type="ECO:0000313" key="9">
    <source>
        <dbReference type="Proteomes" id="UP000629468"/>
    </source>
</evidence>
<feature type="compositionally biased region" description="Acidic residues" evidence="5">
    <location>
        <begin position="614"/>
        <end position="626"/>
    </location>
</feature>
<dbReference type="PROSITE" id="PS51192">
    <property type="entry name" value="HELICASE_ATP_BIND_1"/>
    <property type="match status" value="1"/>
</dbReference>
<feature type="domain" description="Helicase ATP-binding" evidence="6">
    <location>
        <begin position="446"/>
        <end position="605"/>
    </location>
</feature>
<dbReference type="SMART" id="SM00487">
    <property type="entry name" value="DEXDc"/>
    <property type="match status" value="1"/>
</dbReference>
<evidence type="ECO:0000256" key="3">
    <source>
        <dbReference type="ARBA" id="ARBA00022840"/>
    </source>
</evidence>
<dbReference type="PANTHER" id="PTHR45626">
    <property type="entry name" value="TRANSCRIPTION TERMINATION FACTOR 2-RELATED"/>
    <property type="match status" value="1"/>
</dbReference>
<dbReference type="PANTHER" id="PTHR45626:SF51">
    <property type="entry name" value="SNF2-RELATED DOMAIN-CONTAINING PROTEIN"/>
    <property type="match status" value="1"/>
</dbReference>
<evidence type="ECO:0000313" key="8">
    <source>
        <dbReference type="EMBL" id="KAF7778475.1"/>
    </source>
</evidence>
<dbReference type="InterPro" id="IPR050628">
    <property type="entry name" value="SNF2_RAD54_helicase_TF"/>
</dbReference>
<dbReference type="Gene3D" id="3.40.50.10810">
    <property type="entry name" value="Tandem AAA-ATPase domain"/>
    <property type="match status" value="2"/>
</dbReference>
<evidence type="ECO:0000256" key="5">
    <source>
        <dbReference type="SAM" id="MobiDB-lite"/>
    </source>
</evidence>
<evidence type="ECO:0000256" key="2">
    <source>
        <dbReference type="ARBA" id="ARBA00022801"/>
    </source>
</evidence>
<keyword evidence="2" id="KW-0378">Hydrolase</keyword>
<proteinExistence type="predicted"/>
<feature type="region of interest" description="Disordered" evidence="5">
    <location>
        <begin position="1265"/>
        <end position="1286"/>
    </location>
</feature>
<keyword evidence="1" id="KW-0547">Nucleotide-binding</keyword>
<dbReference type="Gene3D" id="3.40.50.300">
    <property type="entry name" value="P-loop containing nucleotide triphosphate hydrolases"/>
    <property type="match status" value="1"/>
</dbReference>
<protein>
    <recommendedName>
        <fullName evidence="10">Helicase ATP-binding domain-containing protein</fullName>
    </recommendedName>
</protein>
<evidence type="ECO:0008006" key="10">
    <source>
        <dbReference type="Google" id="ProtNLM"/>
    </source>
</evidence>
<reference evidence="8 9" key="1">
    <citation type="journal article" name="Sci. Rep.">
        <title>Telomere-to-telomere assembled and centromere annotated genomes of the two main subspecies of the button mushroom Agaricus bisporus reveal especially polymorphic chromosome ends.</title>
        <authorList>
            <person name="Sonnenberg A.S.M."/>
            <person name="Sedaghat-Telgerd N."/>
            <person name="Lavrijssen B."/>
            <person name="Ohm R.A."/>
            <person name="Hendrickx P.M."/>
            <person name="Scholtmeijer K."/>
            <person name="Baars J.J.P."/>
            <person name="van Peer A."/>
        </authorList>
    </citation>
    <scope>NUCLEOTIDE SEQUENCE [LARGE SCALE GENOMIC DNA]</scope>
    <source>
        <strain evidence="8 9">H119_p4</strain>
    </source>
</reference>
<dbReference type="SUPFAM" id="SSF52540">
    <property type="entry name" value="P-loop containing nucleoside triphosphate hydrolases"/>
    <property type="match status" value="2"/>
</dbReference>
<comment type="caution">
    <text evidence="8">The sequence shown here is derived from an EMBL/GenBank/DDBJ whole genome shotgun (WGS) entry which is preliminary data.</text>
</comment>
<dbReference type="Pfam" id="PF00271">
    <property type="entry name" value="Helicase_C"/>
    <property type="match status" value="1"/>
</dbReference>
<accession>A0A8H7KIB5</accession>
<dbReference type="GO" id="GO:0005524">
    <property type="term" value="F:ATP binding"/>
    <property type="evidence" value="ECO:0007669"/>
    <property type="project" value="UniProtKB-KW"/>
</dbReference>
<evidence type="ECO:0000259" key="6">
    <source>
        <dbReference type="PROSITE" id="PS51192"/>
    </source>
</evidence>
<feature type="coiled-coil region" evidence="4">
    <location>
        <begin position="979"/>
        <end position="1010"/>
    </location>
</feature>
<dbReference type="InterPro" id="IPR027417">
    <property type="entry name" value="P-loop_NTPase"/>
</dbReference>
<organism evidence="8 9">
    <name type="scientific">Agaricus bisporus var. burnettii</name>
    <dbReference type="NCBI Taxonomy" id="192524"/>
    <lineage>
        <taxon>Eukaryota</taxon>
        <taxon>Fungi</taxon>
        <taxon>Dikarya</taxon>
        <taxon>Basidiomycota</taxon>
        <taxon>Agaricomycotina</taxon>
        <taxon>Agaricomycetes</taxon>
        <taxon>Agaricomycetidae</taxon>
        <taxon>Agaricales</taxon>
        <taxon>Agaricineae</taxon>
        <taxon>Agaricaceae</taxon>
        <taxon>Agaricus</taxon>
    </lineage>
</organism>
<keyword evidence="4" id="KW-0175">Coiled coil</keyword>
<dbReference type="Pfam" id="PF00176">
    <property type="entry name" value="SNF2-rel_dom"/>
    <property type="match status" value="1"/>
</dbReference>
<dbReference type="EMBL" id="JABXXO010000004">
    <property type="protein sequence ID" value="KAF7778475.1"/>
    <property type="molecule type" value="Genomic_DNA"/>
</dbReference>
<dbReference type="SMART" id="SM00490">
    <property type="entry name" value="HELICc"/>
    <property type="match status" value="1"/>
</dbReference>
<feature type="region of interest" description="Disordered" evidence="5">
    <location>
        <begin position="603"/>
        <end position="642"/>
    </location>
</feature>
<keyword evidence="3" id="KW-0067">ATP-binding</keyword>
<dbReference type="CDD" id="cd18793">
    <property type="entry name" value="SF2_C_SNF"/>
    <property type="match status" value="1"/>
</dbReference>
<name>A0A8H7KIB5_AGABI</name>
<gene>
    <name evidence="8" type="ORF">Agabi119p4_2820</name>
</gene>
<dbReference type="InterPro" id="IPR049730">
    <property type="entry name" value="SNF2/RAD54-like_C"/>
</dbReference>
<dbReference type="InterPro" id="IPR014001">
    <property type="entry name" value="Helicase_ATP-bd"/>
</dbReference>
<dbReference type="PROSITE" id="PS51194">
    <property type="entry name" value="HELICASE_CTER"/>
    <property type="match status" value="1"/>
</dbReference>
<dbReference type="GO" id="GO:0006281">
    <property type="term" value="P:DNA repair"/>
    <property type="evidence" value="ECO:0007669"/>
    <property type="project" value="TreeGrafter"/>
</dbReference>
<dbReference type="GO" id="GO:0016787">
    <property type="term" value="F:hydrolase activity"/>
    <property type="evidence" value="ECO:0007669"/>
    <property type="project" value="UniProtKB-KW"/>
</dbReference>
<feature type="domain" description="Helicase C-terminal" evidence="7">
    <location>
        <begin position="1044"/>
        <end position="1193"/>
    </location>
</feature>
<sequence length="1286" mass="144626">MYFCPPCAVCCTICAAKHPQTPLNCAFGNPDSDEKHPFAPNNLLAVGTLSIKRVPSEEPPLCDHVHEDDGWHLYDGSRHSTYLKEEDASLSKMLWFLAKHEFIKITCNITGEETLTLRVYLVPVDLSGVKGRLHHRNRNDRILGPARQYLRKILPQISRSKGKWYGYSGEDASDRETLLDMSPDSRTLSGIYGDIASPKVDLSNPCCETVARLLDFDDELNGLGFRSILYPYQRESIASMVSREIDPRAVQDPLGLPLSTINGKDFDLLPATMEVRNGRGYVDPTRGGLLCEELGTGKTVMILGLILSTLKQLPSPPDTIDEPPVILTPLAVKSFPSGAYASARQTIYRGQIDRDNSSSRIPSLTELVCHIARTDPLWVLPNPHTPRGRRLYNKHLELENQFEMTQVNELLQQNTPFYLHPFEEKSDDWNFRKSDSKRPRIMYLSPATLVVVPPNLLSQWYREISKHCELALRVLVLRSGTKMPSAIALASEYDIILMTYNRYTAEAAHQKISALHSLPPCKCPNIPGSRIPDCKCPSPANVSPLLQVRWKRLVIDEGHVSASLSTNLTPFTKLLSVERRWIVTGTPTTNLLGLSLGKNTISEVVPTTGKEPDSSEEDYVTSETDENTPSQQSSPSSPSHLSQEIRQRIWNKYDRADLAKLDNMITHFIAVPQFIAFPKLLSQHIREPLLDKNGPRPGSIQVLTQLMEMIMIRHRIEDVEKDVALPPVVHESILLDLDPIVMKSYNAMQATIAINAIDSQRTDQDYLFHSRNAEFLQLTVKNMSQLMFWSVDETLYNADQLMQTAQATTDLAISRNMPPEDIQLLQEAFRHVRLAATDPVWRSIQNHEDVPYRVYDMPHKIFNSWTRTPGFKEINDPSLSGLLHADRLLSLQSLIFSRPLITETLILEQGSEVAKTDIEHRQAFEESFKRNKYKHSRKYSHSTVKPGAVSAVASVDSKDVHAGFKVENAAKKAMAPNTLKEMRKELDQSLAKLEKEEGDGEGEIASANAESNAVTGSTPSVLLRSSVLAGVAVGSSASSKLNYIINEVMIHSTEEKILIFSDSELTLAHVAEALELIQIKFLRFTTQIQPQFREQLVLTFETSETYRVFLMELKHGARGLNLISASRVIFCEPVWQADVESQAIKRVHRIGQTRSITVKTLAIRGTAEETMVERRNLFKGSNDKVPKLLEESGMRHFIANPKFLVDKPDRLPHVAFRLIPSPRKPSFPSSEVVKITVPTPHPPLTPLHDYTESTSTNQLLEGYDTPMKDDTEYPSPTKKQRIVHFG</sequence>
<evidence type="ECO:0000256" key="4">
    <source>
        <dbReference type="SAM" id="Coils"/>
    </source>
</evidence>
<evidence type="ECO:0000259" key="7">
    <source>
        <dbReference type="PROSITE" id="PS51194"/>
    </source>
</evidence>
<dbReference type="InterPro" id="IPR038718">
    <property type="entry name" value="SNF2-like_sf"/>
</dbReference>